<comment type="caution">
    <text evidence="2">The sequence shown here is derived from an EMBL/GenBank/DDBJ whole genome shotgun (WGS) entry which is preliminary data.</text>
</comment>
<feature type="compositionally biased region" description="Low complexity" evidence="1">
    <location>
        <begin position="128"/>
        <end position="145"/>
    </location>
</feature>
<feature type="region of interest" description="Disordered" evidence="1">
    <location>
        <begin position="121"/>
        <end position="175"/>
    </location>
</feature>
<organism evidence="2 3">
    <name type="scientific">Oceaniferula flava</name>
    <dbReference type="NCBI Taxonomy" id="2800421"/>
    <lineage>
        <taxon>Bacteria</taxon>
        <taxon>Pseudomonadati</taxon>
        <taxon>Verrucomicrobiota</taxon>
        <taxon>Verrucomicrobiia</taxon>
        <taxon>Verrucomicrobiales</taxon>
        <taxon>Verrucomicrobiaceae</taxon>
        <taxon>Oceaniferula</taxon>
    </lineage>
</organism>
<gene>
    <name evidence="2" type="ORF">JIN83_13520</name>
</gene>
<keyword evidence="3" id="KW-1185">Reference proteome</keyword>
<evidence type="ECO:0000313" key="3">
    <source>
        <dbReference type="Proteomes" id="UP000634206"/>
    </source>
</evidence>
<sequence length="175" mass="18906">MNNVLCRPLLSAVMLSLLLPSCGLFKRKKKIEVAAKPEVRLAGRIQSVNMDSKFVLIRRYGGWHVDEGEIVESRGGNRTANLRPTGEKLGEHIAADIRSGDAAVGDAVYIRRIAEKKEPSLLTADSTPSAPALIVPAPAASPSAPKVMEPIPVPPALPQKNTDKDKNLQVEEDQL</sequence>
<accession>A0AAE2VDE2</accession>
<evidence type="ECO:0000313" key="2">
    <source>
        <dbReference type="EMBL" id="MBK1855986.1"/>
    </source>
</evidence>
<protein>
    <submittedName>
        <fullName evidence="2">Uncharacterized protein</fullName>
    </submittedName>
</protein>
<dbReference type="Proteomes" id="UP000634206">
    <property type="component" value="Unassembled WGS sequence"/>
</dbReference>
<evidence type="ECO:0000256" key="1">
    <source>
        <dbReference type="SAM" id="MobiDB-lite"/>
    </source>
</evidence>
<proteinExistence type="predicted"/>
<name>A0AAE2VDE2_9BACT</name>
<dbReference type="AlphaFoldDB" id="A0AAE2VDE2"/>
<dbReference type="EMBL" id="JAENIG010000009">
    <property type="protein sequence ID" value="MBK1855986.1"/>
    <property type="molecule type" value="Genomic_DNA"/>
</dbReference>
<reference evidence="2" key="1">
    <citation type="submission" date="2021-01" db="EMBL/GenBank/DDBJ databases">
        <title>Modified the classification status of verrucomicrobia.</title>
        <authorList>
            <person name="Feng X."/>
        </authorList>
    </citation>
    <scope>NUCLEOTIDE SEQUENCE</scope>
    <source>
        <strain evidence="2">5K15</strain>
    </source>
</reference>